<dbReference type="AlphaFoldDB" id="A0A4Y8ZYC6"/>
<name>A0A4Y8ZYC6_9SPHN</name>
<sequence length="109" mass="11957">MDAGPDEAQQLHDTLEFIGLRAHATTVGLLQLCSELVRAGVIDLEAVERIKNAIHQEITLAHRRGHGREEFAMTLKQRLDAIFPHGEQGDRGAAIGDVRELKTALDPKG</sequence>
<protein>
    <submittedName>
        <fullName evidence="1">Uncharacterized protein</fullName>
    </submittedName>
</protein>
<gene>
    <name evidence="1" type="ORF">E2493_01480</name>
</gene>
<comment type="caution">
    <text evidence="1">The sequence shown here is derived from an EMBL/GenBank/DDBJ whole genome shotgun (WGS) entry which is preliminary data.</text>
</comment>
<dbReference type="Proteomes" id="UP000298213">
    <property type="component" value="Unassembled WGS sequence"/>
</dbReference>
<organism evidence="1 2">
    <name type="scientific">Sphingomonas parva</name>
    <dbReference type="NCBI Taxonomy" id="2555898"/>
    <lineage>
        <taxon>Bacteria</taxon>
        <taxon>Pseudomonadati</taxon>
        <taxon>Pseudomonadota</taxon>
        <taxon>Alphaproteobacteria</taxon>
        <taxon>Sphingomonadales</taxon>
        <taxon>Sphingomonadaceae</taxon>
        <taxon>Sphingomonas</taxon>
    </lineage>
</organism>
<accession>A0A4Y8ZYC6</accession>
<evidence type="ECO:0000313" key="2">
    <source>
        <dbReference type="Proteomes" id="UP000298213"/>
    </source>
</evidence>
<evidence type="ECO:0000313" key="1">
    <source>
        <dbReference type="EMBL" id="TFI59949.1"/>
    </source>
</evidence>
<keyword evidence="2" id="KW-1185">Reference proteome</keyword>
<dbReference type="RefSeq" id="WP_135083006.1">
    <property type="nucleotide sequence ID" value="NZ_SPDV01000002.1"/>
</dbReference>
<proteinExistence type="predicted"/>
<dbReference type="OrthoDB" id="7507045at2"/>
<reference evidence="1 2" key="1">
    <citation type="submission" date="2019-03" db="EMBL/GenBank/DDBJ databases">
        <title>Genome sequence of Sphingomonas sp. 17J27-24.</title>
        <authorList>
            <person name="Kim M."/>
            <person name="Maeng S."/>
            <person name="Sathiyaraj S."/>
        </authorList>
    </citation>
    <scope>NUCLEOTIDE SEQUENCE [LARGE SCALE GENOMIC DNA]</scope>
    <source>
        <strain evidence="1 2">17J27-24</strain>
    </source>
</reference>
<dbReference type="EMBL" id="SPDV01000002">
    <property type="protein sequence ID" value="TFI59949.1"/>
    <property type="molecule type" value="Genomic_DNA"/>
</dbReference>